<evidence type="ECO:0000256" key="1">
    <source>
        <dbReference type="ARBA" id="ARBA00008563"/>
    </source>
</evidence>
<proteinExistence type="inferred from homology"/>
<evidence type="ECO:0000256" key="2">
    <source>
        <dbReference type="ARBA" id="ARBA00022980"/>
    </source>
</evidence>
<dbReference type="GO" id="GO:0019843">
    <property type="term" value="F:rRNA binding"/>
    <property type="evidence" value="ECO:0007669"/>
    <property type="project" value="UniProtKB-UniRule"/>
</dbReference>
<keyword evidence="4 5" id="KW-0694">RNA-binding</keyword>
<dbReference type="PANTHER" id="PTHR21349">
    <property type="entry name" value="50S RIBOSOMAL PROTEIN L21"/>
    <property type="match status" value="1"/>
</dbReference>
<evidence type="ECO:0000256" key="6">
    <source>
        <dbReference type="SAM" id="MobiDB-lite"/>
    </source>
</evidence>
<dbReference type="Pfam" id="PF00829">
    <property type="entry name" value="Ribosomal_L21p"/>
    <property type="match status" value="1"/>
</dbReference>
<evidence type="ECO:0000313" key="7">
    <source>
        <dbReference type="EMBL" id="CAA9528520.1"/>
    </source>
</evidence>
<keyword evidence="2 4" id="KW-0689">Ribosomal protein</keyword>
<keyword evidence="4 5" id="KW-0699">rRNA-binding</keyword>
<feature type="compositionally biased region" description="Polar residues" evidence="6">
    <location>
        <begin position="174"/>
        <end position="185"/>
    </location>
</feature>
<organism evidence="7">
    <name type="scientific">uncultured Sphingosinicella sp</name>
    <dbReference type="NCBI Taxonomy" id="478748"/>
    <lineage>
        <taxon>Bacteria</taxon>
        <taxon>Pseudomonadati</taxon>
        <taxon>Pseudomonadota</taxon>
        <taxon>Alphaproteobacteria</taxon>
        <taxon>Sphingomonadales</taxon>
        <taxon>Sphingosinicellaceae</taxon>
        <taxon>Sphingosinicella</taxon>
        <taxon>environmental samples</taxon>
    </lineage>
</organism>
<dbReference type="GO" id="GO:1990904">
    <property type="term" value="C:ribonucleoprotein complex"/>
    <property type="evidence" value="ECO:0007669"/>
    <property type="project" value="UniProtKB-KW"/>
</dbReference>
<sequence>MFAVVRTGGKQYRVAPGDKIVVEKLAGEAGETISLGDVLLAGEGSELRATEGLSVSAEIIAQAKAEKVIVFKKRRRHNYRRKNGHRQQHTILRITAIGDSQAEKPKKAAKAPKPADEAPVADQALETRVDTVAEVSEAPAKKPRAKKAAPAAPADTEAHVQPPLKVDGAESEMTDNPVSAKNDSE</sequence>
<dbReference type="NCBIfam" id="TIGR00061">
    <property type="entry name" value="L21"/>
    <property type="match status" value="1"/>
</dbReference>
<name>A0A6J4TQ47_9SPHN</name>
<keyword evidence="3 4" id="KW-0687">Ribonucleoprotein</keyword>
<gene>
    <name evidence="4" type="primary">rplU</name>
    <name evidence="7" type="ORF">AVDCRST_MAG23-792</name>
</gene>
<protein>
    <recommendedName>
        <fullName evidence="4">Large ribosomal subunit protein bL21</fullName>
    </recommendedName>
</protein>
<evidence type="ECO:0000256" key="3">
    <source>
        <dbReference type="ARBA" id="ARBA00023274"/>
    </source>
</evidence>
<dbReference type="GO" id="GO:0005737">
    <property type="term" value="C:cytoplasm"/>
    <property type="evidence" value="ECO:0007669"/>
    <property type="project" value="UniProtKB-ARBA"/>
</dbReference>
<dbReference type="InterPro" id="IPR001787">
    <property type="entry name" value="Ribosomal_bL21"/>
</dbReference>
<reference evidence="7" key="1">
    <citation type="submission" date="2020-02" db="EMBL/GenBank/DDBJ databases">
        <authorList>
            <person name="Meier V. D."/>
        </authorList>
    </citation>
    <scope>NUCLEOTIDE SEQUENCE</scope>
    <source>
        <strain evidence="7">AVDCRST_MAG23</strain>
    </source>
</reference>
<dbReference type="AlphaFoldDB" id="A0A6J4TQ47"/>
<dbReference type="HAMAP" id="MF_01363">
    <property type="entry name" value="Ribosomal_bL21"/>
    <property type="match status" value="1"/>
</dbReference>
<evidence type="ECO:0000256" key="5">
    <source>
        <dbReference type="RuleBase" id="RU000562"/>
    </source>
</evidence>
<dbReference type="SUPFAM" id="SSF141091">
    <property type="entry name" value="L21p-like"/>
    <property type="match status" value="1"/>
</dbReference>
<dbReference type="InterPro" id="IPR036164">
    <property type="entry name" value="bL21-like_sf"/>
</dbReference>
<comment type="function">
    <text evidence="4 5">This protein binds to 23S rRNA in the presence of protein L20.</text>
</comment>
<feature type="region of interest" description="Disordered" evidence="6">
    <location>
        <begin position="95"/>
        <end position="185"/>
    </location>
</feature>
<dbReference type="EMBL" id="CADCWD010000031">
    <property type="protein sequence ID" value="CAA9528520.1"/>
    <property type="molecule type" value="Genomic_DNA"/>
</dbReference>
<dbReference type="GO" id="GO:0003735">
    <property type="term" value="F:structural constituent of ribosome"/>
    <property type="evidence" value="ECO:0007669"/>
    <property type="project" value="InterPro"/>
</dbReference>
<comment type="similarity">
    <text evidence="1 4 5">Belongs to the bacterial ribosomal protein bL21 family.</text>
</comment>
<dbReference type="InterPro" id="IPR028909">
    <property type="entry name" value="bL21-like"/>
</dbReference>
<dbReference type="PANTHER" id="PTHR21349:SF0">
    <property type="entry name" value="LARGE RIBOSOMAL SUBUNIT PROTEIN BL21M"/>
    <property type="match status" value="1"/>
</dbReference>
<accession>A0A6J4TQ47</accession>
<comment type="subunit">
    <text evidence="4">Part of the 50S ribosomal subunit. Contacts protein L20.</text>
</comment>
<dbReference type="GO" id="GO:0006412">
    <property type="term" value="P:translation"/>
    <property type="evidence" value="ECO:0007669"/>
    <property type="project" value="UniProtKB-UniRule"/>
</dbReference>
<dbReference type="GO" id="GO:0005840">
    <property type="term" value="C:ribosome"/>
    <property type="evidence" value="ECO:0007669"/>
    <property type="project" value="UniProtKB-KW"/>
</dbReference>
<evidence type="ECO:0000256" key="4">
    <source>
        <dbReference type="HAMAP-Rule" id="MF_01363"/>
    </source>
</evidence>